<feature type="signal peptide" evidence="2">
    <location>
        <begin position="1"/>
        <end position="23"/>
    </location>
</feature>
<dbReference type="RefSeq" id="XP_005819139.1">
    <property type="nucleotide sequence ID" value="XM_005819082.1"/>
</dbReference>
<keyword evidence="5" id="KW-1185">Reference proteome</keyword>
<evidence type="ECO:0000256" key="2">
    <source>
        <dbReference type="SAM" id="SignalP"/>
    </source>
</evidence>
<proteinExistence type="predicted"/>
<dbReference type="Proteomes" id="UP000011087">
    <property type="component" value="Unassembled WGS sequence"/>
</dbReference>
<keyword evidence="2" id="KW-0732">Signal</keyword>
<evidence type="ECO:0000313" key="4">
    <source>
        <dbReference type="EnsemblProtists" id="EKX32159"/>
    </source>
</evidence>
<reference evidence="3 5" key="1">
    <citation type="journal article" date="2012" name="Nature">
        <title>Algal genomes reveal evolutionary mosaicism and the fate of nucleomorphs.</title>
        <authorList>
            <consortium name="DOE Joint Genome Institute"/>
            <person name="Curtis B.A."/>
            <person name="Tanifuji G."/>
            <person name="Burki F."/>
            <person name="Gruber A."/>
            <person name="Irimia M."/>
            <person name="Maruyama S."/>
            <person name="Arias M.C."/>
            <person name="Ball S.G."/>
            <person name="Gile G.H."/>
            <person name="Hirakawa Y."/>
            <person name="Hopkins J.F."/>
            <person name="Kuo A."/>
            <person name="Rensing S.A."/>
            <person name="Schmutz J."/>
            <person name="Symeonidi A."/>
            <person name="Elias M."/>
            <person name="Eveleigh R.J."/>
            <person name="Herman E.K."/>
            <person name="Klute M.J."/>
            <person name="Nakayama T."/>
            <person name="Obornik M."/>
            <person name="Reyes-Prieto A."/>
            <person name="Armbrust E.V."/>
            <person name="Aves S.J."/>
            <person name="Beiko R.G."/>
            <person name="Coutinho P."/>
            <person name="Dacks J.B."/>
            <person name="Durnford D.G."/>
            <person name="Fast N.M."/>
            <person name="Green B.R."/>
            <person name="Grisdale C.J."/>
            <person name="Hempel F."/>
            <person name="Henrissat B."/>
            <person name="Hoppner M.P."/>
            <person name="Ishida K."/>
            <person name="Kim E."/>
            <person name="Koreny L."/>
            <person name="Kroth P.G."/>
            <person name="Liu Y."/>
            <person name="Malik S.B."/>
            <person name="Maier U.G."/>
            <person name="McRose D."/>
            <person name="Mock T."/>
            <person name="Neilson J.A."/>
            <person name="Onodera N.T."/>
            <person name="Poole A.M."/>
            <person name="Pritham E.J."/>
            <person name="Richards T.A."/>
            <person name="Rocap G."/>
            <person name="Roy S.W."/>
            <person name="Sarai C."/>
            <person name="Schaack S."/>
            <person name="Shirato S."/>
            <person name="Slamovits C.H."/>
            <person name="Spencer D.F."/>
            <person name="Suzuki S."/>
            <person name="Worden A.Z."/>
            <person name="Zauner S."/>
            <person name="Barry K."/>
            <person name="Bell C."/>
            <person name="Bharti A.K."/>
            <person name="Crow J.A."/>
            <person name="Grimwood J."/>
            <person name="Kramer R."/>
            <person name="Lindquist E."/>
            <person name="Lucas S."/>
            <person name="Salamov A."/>
            <person name="McFadden G.I."/>
            <person name="Lane C.E."/>
            <person name="Keeling P.J."/>
            <person name="Gray M.W."/>
            <person name="Grigoriev I.V."/>
            <person name="Archibald J.M."/>
        </authorList>
    </citation>
    <scope>NUCLEOTIDE SEQUENCE</scope>
    <source>
        <strain evidence="3 5">CCMP2712</strain>
    </source>
</reference>
<reference evidence="4" key="3">
    <citation type="submission" date="2015-06" db="UniProtKB">
        <authorList>
            <consortium name="EnsemblProtists"/>
        </authorList>
    </citation>
    <scope>IDENTIFICATION</scope>
</reference>
<evidence type="ECO:0000313" key="5">
    <source>
        <dbReference type="Proteomes" id="UP000011087"/>
    </source>
</evidence>
<protein>
    <submittedName>
        <fullName evidence="3 4">Uncharacterized protein</fullName>
    </submittedName>
</protein>
<feature type="compositionally biased region" description="Low complexity" evidence="1">
    <location>
        <begin position="43"/>
        <end position="68"/>
    </location>
</feature>
<evidence type="ECO:0000256" key="1">
    <source>
        <dbReference type="SAM" id="MobiDB-lite"/>
    </source>
</evidence>
<gene>
    <name evidence="3" type="ORF">GUITHDRAFT_121653</name>
</gene>
<dbReference type="PaxDb" id="55529-EKX32159"/>
<reference evidence="5" key="2">
    <citation type="submission" date="2012-11" db="EMBL/GenBank/DDBJ databases">
        <authorList>
            <person name="Kuo A."/>
            <person name="Curtis B.A."/>
            <person name="Tanifuji G."/>
            <person name="Burki F."/>
            <person name="Gruber A."/>
            <person name="Irimia M."/>
            <person name="Maruyama S."/>
            <person name="Arias M.C."/>
            <person name="Ball S.G."/>
            <person name="Gile G.H."/>
            <person name="Hirakawa Y."/>
            <person name="Hopkins J.F."/>
            <person name="Rensing S.A."/>
            <person name="Schmutz J."/>
            <person name="Symeonidi A."/>
            <person name="Elias M."/>
            <person name="Eveleigh R.J."/>
            <person name="Herman E.K."/>
            <person name="Klute M.J."/>
            <person name="Nakayama T."/>
            <person name="Obornik M."/>
            <person name="Reyes-Prieto A."/>
            <person name="Armbrust E.V."/>
            <person name="Aves S.J."/>
            <person name="Beiko R.G."/>
            <person name="Coutinho P."/>
            <person name="Dacks J.B."/>
            <person name="Durnford D.G."/>
            <person name="Fast N.M."/>
            <person name="Green B.R."/>
            <person name="Grisdale C."/>
            <person name="Hempe F."/>
            <person name="Henrissat B."/>
            <person name="Hoppner M.P."/>
            <person name="Ishida K.-I."/>
            <person name="Kim E."/>
            <person name="Koreny L."/>
            <person name="Kroth P.G."/>
            <person name="Liu Y."/>
            <person name="Malik S.-B."/>
            <person name="Maier U.G."/>
            <person name="McRose D."/>
            <person name="Mock T."/>
            <person name="Neilson J.A."/>
            <person name="Onodera N.T."/>
            <person name="Poole A.M."/>
            <person name="Pritham E.J."/>
            <person name="Richards T.A."/>
            <person name="Rocap G."/>
            <person name="Roy S.W."/>
            <person name="Sarai C."/>
            <person name="Schaack S."/>
            <person name="Shirato S."/>
            <person name="Slamovits C.H."/>
            <person name="Spencer D.F."/>
            <person name="Suzuki S."/>
            <person name="Worden A.Z."/>
            <person name="Zauner S."/>
            <person name="Barry K."/>
            <person name="Bell C."/>
            <person name="Bharti A.K."/>
            <person name="Crow J.A."/>
            <person name="Grimwood J."/>
            <person name="Kramer R."/>
            <person name="Lindquist E."/>
            <person name="Lucas S."/>
            <person name="Salamov A."/>
            <person name="McFadden G.I."/>
            <person name="Lane C.E."/>
            <person name="Keeling P.J."/>
            <person name="Gray M.W."/>
            <person name="Grigoriev I.V."/>
            <person name="Archibald J.M."/>
        </authorList>
    </citation>
    <scope>NUCLEOTIDE SEQUENCE</scope>
    <source>
        <strain evidence="5">CCMP2712</strain>
    </source>
</reference>
<dbReference type="GeneID" id="17288904"/>
<evidence type="ECO:0000313" key="3">
    <source>
        <dbReference type="EMBL" id="EKX32159.1"/>
    </source>
</evidence>
<organism evidence="3">
    <name type="scientific">Guillardia theta (strain CCMP2712)</name>
    <name type="common">Cryptophyte</name>
    <dbReference type="NCBI Taxonomy" id="905079"/>
    <lineage>
        <taxon>Eukaryota</taxon>
        <taxon>Cryptophyceae</taxon>
        <taxon>Pyrenomonadales</taxon>
        <taxon>Geminigeraceae</taxon>
        <taxon>Guillardia</taxon>
    </lineage>
</organism>
<accession>L1I8D5</accession>
<feature type="compositionally biased region" description="Acidic residues" evidence="1">
    <location>
        <begin position="29"/>
        <end position="42"/>
    </location>
</feature>
<feature type="region of interest" description="Disordered" evidence="1">
    <location>
        <begin position="24"/>
        <end position="73"/>
    </location>
</feature>
<dbReference type="HOGENOM" id="CLU_624774_0_0_1"/>
<dbReference type="AlphaFoldDB" id="L1I8D5"/>
<dbReference type="EMBL" id="JH993207">
    <property type="protein sequence ID" value="EKX32159.1"/>
    <property type="molecule type" value="Genomic_DNA"/>
</dbReference>
<feature type="chain" id="PRO_5008769707" evidence="2">
    <location>
        <begin position="24"/>
        <end position="456"/>
    </location>
</feature>
<dbReference type="KEGG" id="gtt:GUITHDRAFT_121653"/>
<name>L1I8D5_GUITC</name>
<dbReference type="EnsemblProtists" id="EKX32159">
    <property type="protein sequence ID" value="EKX32159"/>
    <property type="gene ID" value="GUITHDRAFT_121653"/>
</dbReference>
<sequence>MFVYKHTRVLLSVLFLVLHPGDKRKRDEVSDDEGDNASESESEGGNASEGESEGGSSSEGQSEGGNSSDDFDDVDDVFADEKWFTGVREKVDSLEFPDIQEESDWKAKDEAAKIAEEWAVREMDDERIRKRVTKEYQKKFDEHSSCFSVLSSKLSSFVAGLPKELKESLEALMTPRVKDTWSFLPLVLFNHFWEWQKSSIVVHVPSDKISPKTLFRAVFFNADCGFGRFLVHFNYLPYLLSFHHRCMAASHSQTSNSLLFDDMARFSYRLADGACYFLQGKRVFCSLMYVERCFHYIFVYKKTFGDESDLITESSEADQEVSKTLLLPTAKDLFNRVRKSIPAVNFDHYCGLILLFLSMPGMFQVLREDSDQLNAFKVSLRTFLTKTQALADGEAEKTADEIIGDIIDRRYSDDEFIQVAQGLVEHLFIRPFTRGVLFKLPTPLRQSRLETFLSRV</sequence>